<dbReference type="RefSeq" id="XP_072845295.1">
    <property type="nucleotide sequence ID" value="XM_072989194.1"/>
</dbReference>
<evidence type="ECO:0000259" key="10">
    <source>
        <dbReference type="PROSITE" id="PS50119"/>
    </source>
</evidence>
<feature type="domain" description="B box-type" evidence="10">
    <location>
        <begin position="120"/>
        <end position="161"/>
    </location>
</feature>
<keyword evidence="4 7" id="KW-0863">Zinc-finger</keyword>
<evidence type="ECO:0000259" key="9">
    <source>
        <dbReference type="PROSITE" id="PS50089"/>
    </source>
</evidence>
<evidence type="ECO:0000256" key="3">
    <source>
        <dbReference type="ARBA" id="ARBA00022723"/>
    </source>
</evidence>
<feature type="coiled-coil region" evidence="8">
    <location>
        <begin position="201"/>
        <end position="250"/>
    </location>
</feature>
<dbReference type="InterPro" id="IPR001841">
    <property type="entry name" value="Znf_RING"/>
</dbReference>
<evidence type="ECO:0000313" key="13">
    <source>
        <dbReference type="RefSeq" id="XP_072845295.1"/>
    </source>
</evidence>
<evidence type="ECO:0000256" key="7">
    <source>
        <dbReference type="PROSITE-ProRule" id="PRU00024"/>
    </source>
</evidence>
<dbReference type="Pfam" id="PF13445">
    <property type="entry name" value="zf-RING_UBOX"/>
    <property type="match status" value="1"/>
</dbReference>
<proteinExistence type="inferred from homology"/>
<dbReference type="SMART" id="SM00184">
    <property type="entry name" value="RING"/>
    <property type="match status" value="1"/>
</dbReference>
<sequence length="506" mass="57812">MEEQAGERSVQRALSKSSVCIVPVWKRSMAAPNPEKSLQDEATCSICLDYFQNPTMIIDCGHNFCEACIGQCCEGPVLNQFSCPQCRKPFFWQNVRPNRHLWNIVELAKQFSLRRANEAGERKLCKKHQEPLKLFCEQDQTSICLVCDRSRVHKNHTVVPVEEAAQVYQEKIHNCLKTLKEERGKILSFKSEWSKPSEDLLKETEVERQKLVSEFQQLRQVLEKEEQTLLTQLEKLQSDVKKKMEEGEAKYSAEISHLTALIGEMEEKCQEPPGGLLQDIGCMFKRCQRGKFQSPAVPDSSELKKRLQIFSRDSASLQGQLKKIRETLTEPKWIKEDMTLDVATAHPRFVVFEDRKTVAWGPVREELPYDARRFDPSRCVLGSRGFTSGKHHWTVDVDQGTFWAVGVARESVKRKGQFTIIPAEGIWAVGLSSGHYKALTSPPVILSHCKPMRKIRVCLDCEGKTVMFFDAEEKEAPVLFSFPISGSGKFFPFFRVGDMNTVLRLC</sequence>
<keyword evidence="2" id="KW-0528">Neurotoxin</keyword>
<dbReference type="PROSITE" id="PS50119">
    <property type="entry name" value="ZF_BBOX"/>
    <property type="match status" value="1"/>
</dbReference>
<evidence type="ECO:0000259" key="11">
    <source>
        <dbReference type="PROSITE" id="PS50188"/>
    </source>
</evidence>
<dbReference type="CDD" id="cd16594">
    <property type="entry name" value="RING-HC_TRIM7-like_C-IV"/>
    <property type="match status" value="1"/>
</dbReference>
<accession>A0ABM5FIR8</accession>
<dbReference type="InterPro" id="IPR003879">
    <property type="entry name" value="Butyrophylin_SPRY"/>
</dbReference>
<dbReference type="PROSITE" id="PS50089">
    <property type="entry name" value="ZF_RING_2"/>
    <property type="match status" value="1"/>
</dbReference>
<dbReference type="InterPro" id="IPR017907">
    <property type="entry name" value="Znf_RING_CS"/>
</dbReference>
<dbReference type="SUPFAM" id="SSF57850">
    <property type="entry name" value="RING/U-box"/>
    <property type="match status" value="1"/>
</dbReference>
<dbReference type="SUPFAM" id="SSF57845">
    <property type="entry name" value="B-box zinc-binding domain"/>
    <property type="match status" value="1"/>
</dbReference>
<dbReference type="Gene3D" id="3.30.160.60">
    <property type="entry name" value="Classic Zinc Finger"/>
    <property type="match status" value="1"/>
</dbReference>
<dbReference type="Pfam" id="PF00643">
    <property type="entry name" value="zf-B_box"/>
    <property type="match status" value="1"/>
</dbReference>
<evidence type="ECO:0000313" key="12">
    <source>
        <dbReference type="Proteomes" id="UP001652642"/>
    </source>
</evidence>
<dbReference type="Gene3D" id="2.60.120.920">
    <property type="match status" value="1"/>
</dbReference>
<dbReference type="Pfam" id="PF00622">
    <property type="entry name" value="SPRY"/>
    <property type="match status" value="1"/>
</dbReference>
<protein>
    <submittedName>
        <fullName evidence="13">E3 ubiquitin-protein ligase TRIM7-like isoform X1</fullName>
    </submittedName>
</protein>
<organism evidence="12 13">
    <name type="scientific">Pogona vitticeps</name>
    <name type="common">central bearded dragon</name>
    <dbReference type="NCBI Taxonomy" id="103695"/>
    <lineage>
        <taxon>Eukaryota</taxon>
        <taxon>Metazoa</taxon>
        <taxon>Chordata</taxon>
        <taxon>Craniata</taxon>
        <taxon>Vertebrata</taxon>
        <taxon>Euteleostomi</taxon>
        <taxon>Lepidosauria</taxon>
        <taxon>Squamata</taxon>
        <taxon>Bifurcata</taxon>
        <taxon>Unidentata</taxon>
        <taxon>Episquamata</taxon>
        <taxon>Toxicofera</taxon>
        <taxon>Iguania</taxon>
        <taxon>Acrodonta</taxon>
        <taxon>Agamidae</taxon>
        <taxon>Amphibolurinae</taxon>
        <taxon>Pogona</taxon>
    </lineage>
</organism>
<evidence type="ECO:0000256" key="1">
    <source>
        <dbReference type="ARBA" id="ARBA00009651"/>
    </source>
</evidence>
<dbReference type="PRINTS" id="PR01407">
    <property type="entry name" value="BUTYPHLNCDUF"/>
</dbReference>
<keyword evidence="8" id="KW-0175">Coiled coil</keyword>
<dbReference type="SMART" id="SM00589">
    <property type="entry name" value="PRY"/>
    <property type="match status" value="1"/>
</dbReference>
<dbReference type="InterPro" id="IPR050143">
    <property type="entry name" value="TRIM/RBCC"/>
</dbReference>
<gene>
    <name evidence="13" type="primary">LOC110069960</name>
</gene>
<dbReference type="Proteomes" id="UP001652642">
    <property type="component" value="Chromosome 2"/>
</dbReference>
<dbReference type="PANTHER" id="PTHR24103">
    <property type="entry name" value="E3 UBIQUITIN-PROTEIN LIGASE TRIM"/>
    <property type="match status" value="1"/>
</dbReference>
<dbReference type="InterPro" id="IPR013083">
    <property type="entry name" value="Znf_RING/FYVE/PHD"/>
</dbReference>
<dbReference type="SMART" id="SM00449">
    <property type="entry name" value="SPRY"/>
    <property type="match status" value="1"/>
</dbReference>
<reference evidence="13" key="2">
    <citation type="submission" date="2025-08" db="UniProtKB">
        <authorList>
            <consortium name="RefSeq"/>
        </authorList>
    </citation>
    <scope>IDENTIFICATION</scope>
</reference>
<evidence type="ECO:0000256" key="4">
    <source>
        <dbReference type="ARBA" id="ARBA00022771"/>
    </source>
</evidence>
<comment type="function">
    <text evidence="6">Neurotoxin that produces dose-dependent hypolocomotion and hyperalgesia in mice. May directly act on the central nervous system, as it is 6500-fold more potent when administered intracerebroventricularly than intraperitoneal.</text>
</comment>
<dbReference type="InterPro" id="IPR000315">
    <property type="entry name" value="Znf_B-box"/>
</dbReference>
<dbReference type="Pfam" id="PF13765">
    <property type="entry name" value="PRY"/>
    <property type="match status" value="1"/>
</dbReference>
<dbReference type="GeneID" id="110069960"/>
<dbReference type="CDD" id="cd12888">
    <property type="entry name" value="SPRY_PRY_TRIM7_like"/>
    <property type="match status" value="1"/>
</dbReference>
<dbReference type="InterPro" id="IPR003877">
    <property type="entry name" value="SPRY_dom"/>
</dbReference>
<dbReference type="InterPro" id="IPR043136">
    <property type="entry name" value="B30.2/SPRY_sf"/>
</dbReference>
<evidence type="ECO:0000256" key="8">
    <source>
        <dbReference type="SAM" id="Coils"/>
    </source>
</evidence>
<dbReference type="SUPFAM" id="SSF49899">
    <property type="entry name" value="Concanavalin A-like lectins/glucanases"/>
    <property type="match status" value="1"/>
</dbReference>
<dbReference type="InterPro" id="IPR013320">
    <property type="entry name" value="ConA-like_dom_sf"/>
</dbReference>
<dbReference type="InterPro" id="IPR001870">
    <property type="entry name" value="B30.2/SPRY"/>
</dbReference>
<dbReference type="Gene3D" id="3.30.40.10">
    <property type="entry name" value="Zinc/RING finger domain, C3HC4 (zinc finger)"/>
    <property type="match status" value="1"/>
</dbReference>
<dbReference type="PROSITE" id="PS50188">
    <property type="entry name" value="B302_SPRY"/>
    <property type="match status" value="1"/>
</dbReference>
<name>A0ABM5FIR8_9SAUR</name>
<evidence type="ECO:0000256" key="5">
    <source>
        <dbReference type="ARBA" id="ARBA00022833"/>
    </source>
</evidence>
<comment type="similarity">
    <text evidence="1">Belongs to the ohanin/vespryn family.</text>
</comment>
<keyword evidence="3" id="KW-0479">Metal-binding</keyword>
<dbReference type="SMART" id="SM00336">
    <property type="entry name" value="BBOX"/>
    <property type="match status" value="1"/>
</dbReference>
<dbReference type="InterPro" id="IPR006574">
    <property type="entry name" value="PRY"/>
</dbReference>
<keyword evidence="5" id="KW-0862">Zinc</keyword>
<keyword evidence="2" id="KW-0800">Toxin</keyword>
<feature type="domain" description="RING-type" evidence="9">
    <location>
        <begin position="44"/>
        <end position="87"/>
    </location>
</feature>
<evidence type="ECO:0000256" key="2">
    <source>
        <dbReference type="ARBA" id="ARBA00022699"/>
    </source>
</evidence>
<keyword evidence="12" id="KW-1185">Reference proteome</keyword>
<evidence type="ECO:0000256" key="6">
    <source>
        <dbReference type="ARBA" id="ARBA00034460"/>
    </source>
</evidence>
<dbReference type="CDD" id="cd19762">
    <property type="entry name" value="Bbox2_TRIM7-like"/>
    <property type="match status" value="1"/>
</dbReference>
<dbReference type="InterPro" id="IPR027370">
    <property type="entry name" value="Znf-RING_euk"/>
</dbReference>
<reference evidence="12" key="1">
    <citation type="submission" date="2025-05" db="UniProtKB">
        <authorList>
            <consortium name="RefSeq"/>
        </authorList>
    </citation>
    <scope>NUCLEOTIDE SEQUENCE [LARGE SCALE GENOMIC DNA]</scope>
</reference>
<dbReference type="PROSITE" id="PS00518">
    <property type="entry name" value="ZF_RING_1"/>
    <property type="match status" value="1"/>
</dbReference>
<feature type="domain" description="B30.2/SPRY" evidence="11">
    <location>
        <begin position="317"/>
        <end position="506"/>
    </location>
</feature>